<protein>
    <submittedName>
        <fullName evidence="2">Uncharacterized protein</fullName>
    </submittedName>
</protein>
<keyword evidence="3" id="KW-1185">Reference proteome</keyword>
<proteinExistence type="predicted"/>
<dbReference type="EMBL" id="JBHUEQ010000015">
    <property type="protein sequence ID" value="MFD1745511.1"/>
    <property type="molecule type" value="Genomic_DNA"/>
</dbReference>
<name>A0ABW4M5L2_9HYPH</name>
<feature type="compositionally biased region" description="Basic residues" evidence="1">
    <location>
        <begin position="47"/>
        <end position="60"/>
    </location>
</feature>
<dbReference type="Proteomes" id="UP001597322">
    <property type="component" value="Unassembled WGS sequence"/>
</dbReference>
<evidence type="ECO:0000313" key="3">
    <source>
        <dbReference type="Proteomes" id="UP001597322"/>
    </source>
</evidence>
<comment type="caution">
    <text evidence="2">The sequence shown here is derived from an EMBL/GenBank/DDBJ whole genome shotgun (WGS) entry which is preliminary data.</text>
</comment>
<sequence length="74" mass="8543">MAPDWIADLRTIDAVIRRVKLSVSMPEHVPELIQTTFLSSTSYIKRRSPSSRSARHRRSTVYRAASWPEPDPYT</sequence>
<reference evidence="3" key="1">
    <citation type="journal article" date="2019" name="Int. J. Syst. Evol. Microbiol.">
        <title>The Global Catalogue of Microorganisms (GCM) 10K type strain sequencing project: providing services to taxonomists for standard genome sequencing and annotation.</title>
        <authorList>
            <consortium name="The Broad Institute Genomics Platform"/>
            <consortium name="The Broad Institute Genome Sequencing Center for Infectious Disease"/>
            <person name="Wu L."/>
            <person name="Ma J."/>
        </authorList>
    </citation>
    <scope>NUCLEOTIDE SEQUENCE [LARGE SCALE GENOMIC DNA]</scope>
    <source>
        <strain evidence="3">CG52</strain>
    </source>
</reference>
<evidence type="ECO:0000313" key="2">
    <source>
        <dbReference type="EMBL" id="MFD1745511.1"/>
    </source>
</evidence>
<evidence type="ECO:0000256" key="1">
    <source>
        <dbReference type="SAM" id="MobiDB-lite"/>
    </source>
</evidence>
<feature type="region of interest" description="Disordered" evidence="1">
    <location>
        <begin position="47"/>
        <end position="74"/>
    </location>
</feature>
<gene>
    <name evidence="2" type="ORF">ACFSE1_08580</name>
</gene>
<organism evidence="2 3">
    <name type="scientific">Rhizobium helianthi</name>
    <dbReference type="NCBI Taxonomy" id="1132695"/>
    <lineage>
        <taxon>Bacteria</taxon>
        <taxon>Pseudomonadati</taxon>
        <taxon>Pseudomonadota</taxon>
        <taxon>Alphaproteobacteria</taxon>
        <taxon>Hyphomicrobiales</taxon>
        <taxon>Rhizobiaceae</taxon>
        <taxon>Rhizobium/Agrobacterium group</taxon>
        <taxon>Rhizobium</taxon>
    </lineage>
</organism>
<accession>A0ABW4M5L2</accession>